<organism evidence="2 3">
    <name type="scientific">Mola mola</name>
    <name type="common">Ocean sunfish</name>
    <name type="synonym">Tetraodon mola</name>
    <dbReference type="NCBI Taxonomy" id="94237"/>
    <lineage>
        <taxon>Eukaryota</taxon>
        <taxon>Metazoa</taxon>
        <taxon>Chordata</taxon>
        <taxon>Craniata</taxon>
        <taxon>Vertebrata</taxon>
        <taxon>Euteleostomi</taxon>
        <taxon>Actinopterygii</taxon>
        <taxon>Neopterygii</taxon>
        <taxon>Teleostei</taxon>
        <taxon>Neoteleostei</taxon>
        <taxon>Acanthomorphata</taxon>
        <taxon>Eupercaria</taxon>
        <taxon>Tetraodontiformes</taxon>
        <taxon>Molidae</taxon>
        <taxon>Mola</taxon>
    </lineage>
</organism>
<evidence type="ECO:0000256" key="1">
    <source>
        <dbReference type="SAM" id="MobiDB-lite"/>
    </source>
</evidence>
<keyword evidence="3" id="KW-1185">Reference proteome</keyword>
<dbReference type="OMA" id="ENAREEH"/>
<dbReference type="GO" id="GO:0000408">
    <property type="term" value="C:EKC/KEOPS complex"/>
    <property type="evidence" value="ECO:0007669"/>
    <property type="project" value="InterPro"/>
</dbReference>
<sequence length="94" mass="9927">MAAVRAELRRRDGVTEEVSVAVGNNLSSVIGGIHELSASVSRLLTGLVEQDKGRGDDAQGEPADTEEEDSDGDDGEPETPPNAELQPPSKRSRT</sequence>
<accession>A0A3Q3XIV8</accession>
<dbReference type="Pfam" id="PF15387">
    <property type="entry name" value="DUF4611"/>
    <property type="match status" value="1"/>
</dbReference>
<dbReference type="Ensembl" id="ENSMMOT00000023691.1">
    <property type="protein sequence ID" value="ENSMMOP00000023306.1"/>
    <property type="gene ID" value="ENSMMOG00000017733.1"/>
</dbReference>
<proteinExistence type="predicted"/>
<protein>
    <submittedName>
        <fullName evidence="2">Uncharacterized protein</fullName>
    </submittedName>
</protein>
<reference evidence="2" key="2">
    <citation type="submission" date="2025-09" db="UniProtKB">
        <authorList>
            <consortium name="Ensembl"/>
        </authorList>
    </citation>
    <scope>IDENTIFICATION</scope>
</reference>
<feature type="region of interest" description="Disordered" evidence="1">
    <location>
        <begin position="48"/>
        <end position="94"/>
    </location>
</feature>
<name>A0A3Q3XIV8_MOLML</name>
<evidence type="ECO:0000313" key="2">
    <source>
        <dbReference type="Ensembl" id="ENSMMOP00000023306.1"/>
    </source>
</evidence>
<dbReference type="AlphaFoldDB" id="A0A3Q3XIV8"/>
<dbReference type="Proteomes" id="UP000261620">
    <property type="component" value="Unplaced"/>
</dbReference>
<reference evidence="2" key="1">
    <citation type="submission" date="2025-08" db="UniProtKB">
        <authorList>
            <consortium name="Ensembl"/>
        </authorList>
    </citation>
    <scope>IDENTIFICATION</scope>
</reference>
<dbReference type="InterPro" id="IPR027893">
    <property type="entry name" value="GON7_meta"/>
</dbReference>
<evidence type="ECO:0000313" key="3">
    <source>
        <dbReference type="Proteomes" id="UP000261620"/>
    </source>
</evidence>
<feature type="compositionally biased region" description="Acidic residues" evidence="1">
    <location>
        <begin position="63"/>
        <end position="77"/>
    </location>
</feature>